<evidence type="ECO:0000256" key="2">
    <source>
        <dbReference type="ARBA" id="ARBA00004141"/>
    </source>
</evidence>
<dbReference type="InterPro" id="IPR030470">
    <property type="entry name" value="UbiA_prenylTrfase_CS"/>
</dbReference>
<evidence type="ECO:0000256" key="5">
    <source>
        <dbReference type="ARBA" id="ARBA00022692"/>
    </source>
</evidence>
<evidence type="ECO:0000256" key="7">
    <source>
        <dbReference type="ARBA" id="ARBA00023136"/>
    </source>
</evidence>
<evidence type="ECO:0000256" key="6">
    <source>
        <dbReference type="ARBA" id="ARBA00022989"/>
    </source>
</evidence>
<evidence type="ECO:0000313" key="9">
    <source>
        <dbReference type="EMBL" id="KAG8235971.1"/>
    </source>
</evidence>
<keyword evidence="6 8" id="KW-1133">Transmembrane helix</keyword>
<dbReference type="InterPro" id="IPR000537">
    <property type="entry name" value="UbiA_prenyltransferase"/>
</dbReference>
<keyword evidence="4" id="KW-0808">Transferase</keyword>
<dbReference type="InterPro" id="IPR039653">
    <property type="entry name" value="Prenyltransferase"/>
</dbReference>
<comment type="similarity">
    <text evidence="3">Belongs to the UbiA prenyltransferase family.</text>
</comment>
<dbReference type="Proteomes" id="UP000792457">
    <property type="component" value="Unassembled WGS sequence"/>
</dbReference>
<dbReference type="GO" id="GO:0016765">
    <property type="term" value="F:transferase activity, transferring alkyl or aryl (other than methyl) groups"/>
    <property type="evidence" value="ECO:0007669"/>
    <property type="project" value="InterPro"/>
</dbReference>
<dbReference type="GO" id="GO:0006744">
    <property type="term" value="P:ubiquinone biosynthetic process"/>
    <property type="evidence" value="ECO:0007669"/>
    <property type="project" value="TreeGrafter"/>
</dbReference>
<dbReference type="PROSITE" id="PS00943">
    <property type="entry name" value="UBIA"/>
    <property type="match status" value="1"/>
</dbReference>
<dbReference type="PANTHER" id="PTHR11048">
    <property type="entry name" value="PRENYLTRANSFERASES"/>
    <property type="match status" value="1"/>
</dbReference>
<dbReference type="PANTHER" id="PTHR11048:SF28">
    <property type="entry name" value="4-HYDROXYBENZOATE POLYPRENYLTRANSFERASE, MITOCHONDRIAL"/>
    <property type="match status" value="1"/>
</dbReference>
<gene>
    <name evidence="9" type="ORF">J437_LFUL017907</name>
</gene>
<reference evidence="9" key="1">
    <citation type="submission" date="2013-04" db="EMBL/GenBank/DDBJ databases">
        <authorList>
            <person name="Qu J."/>
            <person name="Murali S.C."/>
            <person name="Bandaranaike D."/>
            <person name="Bellair M."/>
            <person name="Blankenburg K."/>
            <person name="Chao H."/>
            <person name="Dinh H."/>
            <person name="Doddapaneni H."/>
            <person name="Downs B."/>
            <person name="Dugan-Rocha S."/>
            <person name="Elkadiri S."/>
            <person name="Gnanaolivu R.D."/>
            <person name="Hernandez B."/>
            <person name="Javaid M."/>
            <person name="Jayaseelan J.C."/>
            <person name="Lee S."/>
            <person name="Li M."/>
            <person name="Ming W."/>
            <person name="Munidasa M."/>
            <person name="Muniz J."/>
            <person name="Nguyen L."/>
            <person name="Ongeri F."/>
            <person name="Osuji N."/>
            <person name="Pu L.-L."/>
            <person name="Puazo M."/>
            <person name="Qu C."/>
            <person name="Quiroz J."/>
            <person name="Raj R."/>
            <person name="Weissenberger G."/>
            <person name="Xin Y."/>
            <person name="Zou X."/>
            <person name="Han Y."/>
            <person name="Richards S."/>
            <person name="Worley K."/>
            <person name="Muzny D."/>
            <person name="Gibbs R."/>
        </authorList>
    </citation>
    <scope>NUCLEOTIDE SEQUENCE</scope>
    <source>
        <strain evidence="9">Sampled in the wild</strain>
    </source>
</reference>
<sequence>MLRALACKNLCLSLQRHVRILENPHVSSFLHCKCVHSVNQGRFGKVGARCYNGLAKASDSFNLLKRIPNKYHCDDRSNSPINLGLKTQVSRPNVGSFAAQIVNKTPPSLQPYLKLMRLDKPIGTWLLYWPCGWSIAMSAPPGSLPDFYMLALFGLGAVVMRGAGCTINDMWDKDIDDKVSRTKDRPLVSGALSTSDALVFLSGQLGLGLLILLQLNWYSVLLGASSLVADSGYKQRRRLFKEICIQQICGTTSLHWNIIGDPPEGKA</sequence>
<feature type="transmembrane region" description="Helical" evidence="8">
    <location>
        <begin position="217"/>
        <end position="233"/>
    </location>
</feature>
<accession>A0A8K0P6T5</accession>
<evidence type="ECO:0000256" key="1">
    <source>
        <dbReference type="ARBA" id="ARBA00001946"/>
    </source>
</evidence>
<keyword evidence="5 8" id="KW-0812">Transmembrane</keyword>
<dbReference type="GO" id="GO:0005743">
    <property type="term" value="C:mitochondrial inner membrane"/>
    <property type="evidence" value="ECO:0007669"/>
    <property type="project" value="TreeGrafter"/>
</dbReference>
<keyword evidence="10" id="KW-1185">Reference proteome</keyword>
<dbReference type="Gene3D" id="1.10.357.140">
    <property type="entry name" value="UbiA prenyltransferase"/>
    <property type="match status" value="1"/>
</dbReference>
<evidence type="ECO:0000256" key="8">
    <source>
        <dbReference type="SAM" id="Phobius"/>
    </source>
</evidence>
<evidence type="ECO:0000256" key="3">
    <source>
        <dbReference type="ARBA" id="ARBA00005985"/>
    </source>
</evidence>
<name>A0A8K0P6T5_LADFU</name>
<organism evidence="9 10">
    <name type="scientific">Ladona fulva</name>
    <name type="common">Scarce chaser dragonfly</name>
    <name type="synonym">Libellula fulva</name>
    <dbReference type="NCBI Taxonomy" id="123851"/>
    <lineage>
        <taxon>Eukaryota</taxon>
        <taxon>Metazoa</taxon>
        <taxon>Ecdysozoa</taxon>
        <taxon>Arthropoda</taxon>
        <taxon>Hexapoda</taxon>
        <taxon>Insecta</taxon>
        <taxon>Pterygota</taxon>
        <taxon>Palaeoptera</taxon>
        <taxon>Odonata</taxon>
        <taxon>Epiprocta</taxon>
        <taxon>Anisoptera</taxon>
        <taxon>Libelluloidea</taxon>
        <taxon>Libellulidae</taxon>
        <taxon>Ladona</taxon>
    </lineage>
</organism>
<protein>
    <submittedName>
        <fullName evidence="9">Uncharacterized protein</fullName>
    </submittedName>
</protein>
<dbReference type="Pfam" id="PF01040">
    <property type="entry name" value="UbiA"/>
    <property type="match status" value="1"/>
</dbReference>
<proteinExistence type="inferred from homology"/>
<comment type="caution">
    <text evidence="9">The sequence shown here is derived from an EMBL/GenBank/DDBJ whole genome shotgun (WGS) entry which is preliminary data.</text>
</comment>
<dbReference type="EMBL" id="KZ308974">
    <property type="protein sequence ID" value="KAG8235971.1"/>
    <property type="molecule type" value="Genomic_DNA"/>
</dbReference>
<keyword evidence="7 8" id="KW-0472">Membrane</keyword>
<dbReference type="OrthoDB" id="18170at2759"/>
<evidence type="ECO:0000256" key="4">
    <source>
        <dbReference type="ARBA" id="ARBA00022679"/>
    </source>
</evidence>
<comment type="subcellular location">
    <subcellularLocation>
        <location evidence="2">Membrane</location>
        <topology evidence="2">Multi-pass membrane protein</topology>
    </subcellularLocation>
</comment>
<dbReference type="AlphaFoldDB" id="A0A8K0P6T5"/>
<evidence type="ECO:0000313" key="10">
    <source>
        <dbReference type="Proteomes" id="UP000792457"/>
    </source>
</evidence>
<dbReference type="InterPro" id="IPR044878">
    <property type="entry name" value="UbiA_sf"/>
</dbReference>
<comment type="cofactor">
    <cofactor evidence="1">
        <name>Mg(2+)</name>
        <dbReference type="ChEBI" id="CHEBI:18420"/>
    </cofactor>
</comment>
<reference evidence="9" key="2">
    <citation type="submission" date="2017-10" db="EMBL/GenBank/DDBJ databases">
        <title>Ladona fulva Genome sequencing and assembly.</title>
        <authorList>
            <person name="Murali S."/>
            <person name="Richards S."/>
            <person name="Bandaranaike D."/>
            <person name="Bellair M."/>
            <person name="Blankenburg K."/>
            <person name="Chao H."/>
            <person name="Dinh H."/>
            <person name="Doddapaneni H."/>
            <person name="Dugan-Rocha S."/>
            <person name="Elkadiri S."/>
            <person name="Gnanaolivu R."/>
            <person name="Hernandez B."/>
            <person name="Skinner E."/>
            <person name="Javaid M."/>
            <person name="Lee S."/>
            <person name="Li M."/>
            <person name="Ming W."/>
            <person name="Munidasa M."/>
            <person name="Muniz J."/>
            <person name="Nguyen L."/>
            <person name="Hughes D."/>
            <person name="Osuji N."/>
            <person name="Pu L.-L."/>
            <person name="Puazo M."/>
            <person name="Qu C."/>
            <person name="Quiroz J."/>
            <person name="Raj R."/>
            <person name="Weissenberger G."/>
            <person name="Xin Y."/>
            <person name="Zou X."/>
            <person name="Han Y."/>
            <person name="Worley K."/>
            <person name="Muzny D."/>
            <person name="Gibbs R."/>
        </authorList>
    </citation>
    <scope>NUCLEOTIDE SEQUENCE</scope>
    <source>
        <strain evidence="9">Sampled in the wild</strain>
    </source>
</reference>